<dbReference type="GO" id="GO:0031146">
    <property type="term" value="P:SCF-dependent proteasomal ubiquitin-dependent protein catabolic process"/>
    <property type="evidence" value="ECO:0007669"/>
    <property type="project" value="TreeGrafter"/>
</dbReference>
<dbReference type="AlphaFoldDB" id="A0A1M2VWR8"/>
<dbReference type="SUPFAM" id="SSF52047">
    <property type="entry name" value="RNI-like"/>
    <property type="match status" value="1"/>
</dbReference>
<dbReference type="Proteomes" id="UP000184267">
    <property type="component" value="Unassembled WGS sequence"/>
</dbReference>
<organism evidence="3 4">
    <name type="scientific">Trametes pubescens</name>
    <name type="common">White-rot fungus</name>
    <dbReference type="NCBI Taxonomy" id="154538"/>
    <lineage>
        <taxon>Eukaryota</taxon>
        <taxon>Fungi</taxon>
        <taxon>Dikarya</taxon>
        <taxon>Basidiomycota</taxon>
        <taxon>Agaricomycotina</taxon>
        <taxon>Agaricomycetes</taxon>
        <taxon>Polyporales</taxon>
        <taxon>Polyporaceae</taxon>
        <taxon>Trametes</taxon>
    </lineage>
</organism>
<evidence type="ECO:0000256" key="1">
    <source>
        <dbReference type="SAM" id="MobiDB-lite"/>
    </source>
</evidence>
<feature type="compositionally biased region" description="Polar residues" evidence="1">
    <location>
        <begin position="119"/>
        <end position="128"/>
    </location>
</feature>
<dbReference type="InterPro" id="IPR001810">
    <property type="entry name" value="F-box_dom"/>
</dbReference>
<dbReference type="Pfam" id="PF12937">
    <property type="entry name" value="F-box-like"/>
    <property type="match status" value="1"/>
</dbReference>
<dbReference type="SMART" id="SM00367">
    <property type="entry name" value="LRR_CC"/>
    <property type="match status" value="8"/>
</dbReference>
<sequence>MSHTHDIDNDDPFFLFDSYELLTGSRCLEESVREPLPRPLGPHESFVSPLPSASPLTSYWYAHQPPATSQLQMDGSTSSPPKGKGVSQPLYIHGREPLVPRIDGLGSSSSAETSFSPSALESSPTLVTYNEDPTVGENVGPSSGKGKTREQPPTLPPLVFFPSNFDYARQPEWSAYDISPQTAGPSSWGSAFASIGESEQGISPDVTPEATPATPAPIDQIPVRQRTMSNASVRSTRSLSALSLSKVKVKFAGAKSPGNIARKLRLKRGESTPDATDLTTPAQSPVIDTDLPGAIEIGRGSCFLPWARDLKARSIPPQGTLVDIDVGLSSPVTPLSPIYHVGPPSELAILRAKGRSYSSPFPLSSSSPLDIVPVTPTDISEAIQIETPNYFDEYLPRELKLHVLAALVDLHEEEHQRLVASDRWTARKAGRNRWVGAEKGIVELLKLSRVSKAWRSLVFDGQLWSRLPKLPPAALARLCKDAGGFVKRLELAGMPVLTSDMLTNMTEGLCIEAAFPGDLPHTRITTINLQGCTALSTRSLHHLLIRSPALETLLVKGMAAVTNTTCTILATYCPKLVELDMSRCSNLDGEGIRSLASSTLLRGETLRLKVLRLSGLKRVTDEMMQRLGKAAPDLEILDLSYARHLHNSAIDAFVSLTEEEAKEVDSVELTAREAGRDPTDPSKYWKRVTRLRHIALSSCIMLTDHACTNLAFAVPKLEFLELAGIGADLRDTGLVHLLGTTPYIRRLDLEDAREISNAVLAALTPLDANPAPVPTRRGQPAPLPQTGHALEQLVISYAENVTNDALLELIRGCPRLRVLEADNTRMNSAVVREFVALSRKRVHADPYIGAIDCRAVGELAVRDVVGQTRPRLGWRGWDARRFAFLDARDGEALGVGQDECDPRRVVLKTFYSWQTVDAVRAAREKRRKTARRSANSSASSGVADVDVTSGGRTRWWTPSGRRSGPGSPLAIDGGEGRDGCTIM</sequence>
<dbReference type="GO" id="GO:0019005">
    <property type="term" value="C:SCF ubiquitin ligase complex"/>
    <property type="evidence" value="ECO:0007669"/>
    <property type="project" value="TreeGrafter"/>
</dbReference>
<gene>
    <name evidence="3" type="ORF">TRAPUB_11414</name>
</gene>
<dbReference type="PANTHER" id="PTHR13318">
    <property type="entry name" value="PARTNER OF PAIRED, ISOFORM B-RELATED"/>
    <property type="match status" value="1"/>
</dbReference>
<dbReference type="InterPro" id="IPR032675">
    <property type="entry name" value="LRR_dom_sf"/>
</dbReference>
<feature type="compositionally biased region" description="Low complexity" evidence="1">
    <location>
        <begin position="932"/>
        <end position="951"/>
    </location>
</feature>
<reference evidence="3 4" key="1">
    <citation type="submission" date="2016-10" db="EMBL/GenBank/DDBJ databases">
        <title>Genome sequence of the basidiomycete white-rot fungus Trametes pubescens.</title>
        <authorList>
            <person name="Makela M.R."/>
            <person name="Granchi Z."/>
            <person name="Peng M."/>
            <person name="De Vries R.P."/>
            <person name="Grigoriev I."/>
            <person name="Riley R."/>
            <person name="Hilden K."/>
        </authorList>
    </citation>
    <scope>NUCLEOTIDE SEQUENCE [LARGE SCALE GENOMIC DNA]</scope>
    <source>
        <strain evidence="3 4">FBCC735</strain>
    </source>
</reference>
<keyword evidence="4" id="KW-1185">Reference proteome</keyword>
<dbReference type="STRING" id="154538.A0A1M2VWR8"/>
<evidence type="ECO:0000259" key="2">
    <source>
        <dbReference type="Pfam" id="PF12937"/>
    </source>
</evidence>
<dbReference type="InterPro" id="IPR036047">
    <property type="entry name" value="F-box-like_dom_sf"/>
</dbReference>
<feature type="domain" description="F-box" evidence="2">
    <location>
        <begin position="395"/>
        <end position="467"/>
    </location>
</feature>
<dbReference type="InterPro" id="IPR006553">
    <property type="entry name" value="Leu-rich_rpt_Cys-con_subtyp"/>
</dbReference>
<proteinExistence type="predicted"/>
<feature type="region of interest" description="Disordered" evidence="1">
    <location>
        <begin position="67"/>
        <end position="88"/>
    </location>
</feature>
<dbReference type="SUPFAM" id="SSF81383">
    <property type="entry name" value="F-box domain"/>
    <property type="match status" value="1"/>
</dbReference>
<accession>A0A1M2VWR8</accession>
<comment type="caution">
    <text evidence="3">The sequence shown here is derived from an EMBL/GenBank/DDBJ whole genome shotgun (WGS) entry which is preliminary data.</text>
</comment>
<evidence type="ECO:0000313" key="3">
    <source>
        <dbReference type="EMBL" id="OJT12041.1"/>
    </source>
</evidence>
<feature type="region of interest" description="Disordered" evidence="1">
    <location>
        <begin position="926"/>
        <end position="983"/>
    </location>
</feature>
<evidence type="ECO:0000313" key="4">
    <source>
        <dbReference type="Proteomes" id="UP000184267"/>
    </source>
</evidence>
<dbReference type="OrthoDB" id="550575at2759"/>
<dbReference type="Gene3D" id="3.80.10.10">
    <property type="entry name" value="Ribonuclease Inhibitor"/>
    <property type="match status" value="2"/>
</dbReference>
<dbReference type="EMBL" id="MNAD01000537">
    <property type="protein sequence ID" value="OJT12041.1"/>
    <property type="molecule type" value="Genomic_DNA"/>
</dbReference>
<feature type="compositionally biased region" description="Low complexity" evidence="1">
    <location>
        <begin position="107"/>
        <end position="118"/>
    </location>
</feature>
<feature type="compositionally biased region" description="Basic and acidic residues" evidence="1">
    <location>
        <begin position="974"/>
        <end position="983"/>
    </location>
</feature>
<protein>
    <submittedName>
        <fullName evidence="3">F-box/LRR-repeat protein 2</fullName>
    </submittedName>
</protein>
<name>A0A1M2VWR8_TRAPU</name>
<feature type="region of interest" description="Disordered" evidence="1">
    <location>
        <begin position="103"/>
        <end position="158"/>
    </location>
</feature>
<dbReference type="OMA" id="SKNKWVG"/>
<feature type="compositionally biased region" description="Polar residues" evidence="1">
    <location>
        <begin position="67"/>
        <end position="80"/>
    </location>
</feature>